<keyword evidence="1" id="KW-1133">Transmembrane helix</keyword>
<dbReference type="OrthoDB" id="272987at2759"/>
<keyword evidence="1" id="KW-0472">Membrane</keyword>
<organism evidence="2 3">
    <name type="scientific">Hymenoscyphus albidus</name>
    <dbReference type="NCBI Taxonomy" id="595503"/>
    <lineage>
        <taxon>Eukaryota</taxon>
        <taxon>Fungi</taxon>
        <taxon>Dikarya</taxon>
        <taxon>Ascomycota</taxon>
        <taxon>Pezizomycotina</taxon>
        <taxon>Leotiomycetes</taxon>
        <taxon>Helotiales</taxon>
        <taxon>Helotiaceae</taxon>
        <taxon>Hymenoscyphus</taxon>
    </lineage>
</organism>
<evidence type="ECO:0000313" key="2">
    <source>
        <dbReference type="EMBL" id="CAG8975910.1"/>
    </source>
</evidence>
<proteinExistence type="predicted"/>
<dbReference type="Proteomes" id="UP000701801">
    <property type="component" value="Unassembled WGS sequence"/>
</dbReference>
<evidence type="ECO:0000313" key="3">
    <source>
        <dbReference type="Proteomes" id="UP000701801"/>
    </source>
</evidence>
<comment type="caution">
    <text evidence="2">The sequence shown here is derived from an EMBL/GenBank/DDBJ whole genome shotgun (WGS) entry which is preliminary data.</text>
</comment>
<feature type="transmembrane region" description="Helical" evidence="1">
    <location>
        <begin position="87"/>
        <end position="109"/>
    </location>
</feature>
<feature type="transmembrane region" description="Helical" evidence="1">
    <location>
        <begin position="121"/>
        <end position="147"/>
    </location>
</feature>
<feature type="transmembrane region" description="Helical" evidence="1">
    <location>
        <begin position="20"/>
        <end position="44"/>
    </location>
</feature>
<feature type="transmembrane region" description="Helical" evidence="1">
    <location>
        <begin position="56"/>
        <end position="75"/>
    </location>
</feature>
<evidence type="ECO:0000256" key="1">
    <source>
        <dbReference type="SAM" id="Phobius"/>
    </source>
</evidence>
<keyword evidence="3" id="KW-1185">Reference proteome</keyword>
<sequence length="170" mass="19032">MVYSPISNAAASPWRKLFLVLLWVGQLALLPPYIIIIAMLVGIARVSDLMIARLNIFNVVIEIIALCIICTEIHMYSYSELRPKTFLIFNIIKLLFGLASSGIGFYGSVVFDRTGSGFYTWIYILLATGFSVALCISLFVTLMYSIIVASRSRKKMNGLVRKYDNGRPFG</sequence>
<accession>A0A9N9LMQ1</accession>
<name>A0A9N9LMQ1_9HELO</name>
<dbReference type="EMBL" id="CAJVRM010000155">
    <property type="protein sequence ID" value="CAG8975910.1"/>
    <property type="molecule type" value="Genomic_DNA"/>
</dbReference>
<keyword evidence="1" id="KW-0812">Transmembrane</keyword>
<protein>
    <submittedName>
        <fullName evidence="2">Uncharacterized protein</fullName>
    </submittedName>
</protein>
<dbReference type="AlphaFoldDB" id="A0A9N9LMQ1"/>
<reference evidence="2" key="1">
    <citation type="submission" date="2021-07" db="EMBL/GenBank/DDBJ databases">
        <authorList>
            <person name="Durling M."/>
        </authorList>
    </citation>
    <scope>NUCLEOTIDE SEQUENCE</scope>
</reference>
<gene>
    <name evidence="2" type="ORF">HYALB_00006529</name>
</gene>